<comment type="similarity">
    <text evidence="6">Belongs to the Vsr family.</text>
</comment>
<dbReference type="NCBIfam" id="TIGR00632">
    <property type="entry name" value="vsr"/>
    <property type="match status" value="1"/>
</dbReference>
<evidence type="ECO:0000256" key="6">
    <source>
        <dbReference type="ARBA" id="ARBA00029466"/>
    </source>
</evidence>
<organism evidence="7 8">
    <name type="scientific">Duffyella gerundensis</name>
    <dbReference type="NCBI Taxonomy" id="1619313"/>
    <lineage>
        <taxon>Bacteria</taxon>
        <taxon>Pseudomonadati</taxon>
        <taxon>Pseudomonadota</taxon>
        <taxon>Gammaproteobacteria</taxon>
        <taxon>Enterobacterales</taxon>
        <taxon>Erwiniaceae</taxon>
        <taxon>Duffyella</taxon>
    </lineage>
</organism>
<dbReference type="Gene3D" id="3.40.960.10">
    <property type="entry name" value="VSR Endonuclease"/>
    <property type="match status" value="1"/>
</dbReference>
<dbReference type="STRING" id="1619313.EM595_2259"/>
<evidence type="ECO:0000256" key="5">
    <source>
        <dbReference type="ARBA" id="ARBA00023204"/>
    </source>
</evidence>
<keyword evidence="2" id="KW-0255">Endonuclease</keyword>
<evidence type="ECO:0000256" key="1">
    <source>
        <dbReference type="ARBA" id="ARBA00022722"/>
    </source>
</evidence>
<keyword evidence="8" id="KW-1185">Reference proteome</keyword>
<dbReference type="RefSeq" id="WP_067431760.1">
    <property type="nucleotide sequence ID" value="NZ_LN907827.1"/>
</dbReference>
<evidence type="ECO:0000313" key="8">
    <source>
        <dbReference type="Proteomes" id="UP000059419"/>
    </source>
</evidence>
<dbReference type="GO" id="GO:0004519">
    <property type="term" value="F:endonuclease activity"/>
    <property type="evidence" value="ECO:0007669"/>
    <property type="project" value="UniProtKB-KW"/>
</dbReference>
<sequence length="161" mass="18520">MADVHSAATRSKNMRAIRTQDTAIELRVAALLEQRGFIFHAQDKTLPGKPDFVVPEHQAILLVHGCFWHHHHCYLFKTPATRTQFWLDKIDGNVTRDARDRQALREQGWKVLVVWECALRGKFRLDDQAIGDRLEEWLFTIDGAAEIDYQGIHLLKPANPA</sequence>
<evidence type="ECO:0000313" key="7">
    <source>
        <dbReference type="EMBL" id="CUU24492.1"/>
    </source>
</evidence>
<dbReference type="PATRIC" id="fig|1619313.3.peg.2350"/>
<dbReference type="InterPro" id="IPR011335">
    <property type="entry name" value="Restrct_endonuc-II-like"/>
</dbReference>
<proteinExistence type="inferred from homology"/>
<dbReference type="Pfam" id="PF03852">
    <property type="entry name" value="Vsr"/>
    <property type="match status" value="1"/>
</dbReference>
<dbReference type="EMBL" id="LN907827">
    <property type="protein sequence ID" value="CUU24492.1"/>
    <property type="molecule type" value="Genomic_DNA"/>
</dbReference>
<accession>A0A0U5LQ30</accession>
<dbReference type="SUPFAM" id="SSF52980">
    <property type="entry name" value="Restriction endonuclease-like"/>
    <property type="match status" value="1"/>
</dbReference>
<dbReference type="Proteomes" id="UP000059419">
    <property type="component" value="Chromosome 1"/>
</dbReference>
<dbReference type="CDD" id="cd00221">
    <property type="entry name" value="Vsr"/>
    <property type="match status" value="1"/>
</dbReference>
<dbReference type="AlphaFoldDB" id="A0A0U5LQ30"/>
<keyword evidence="4 7" id="KW-0378">Hydrolase</keyword>
<protein>
    <submittedName>
        <fullName evidence="7">Very short patch repair protein</fullName>
        <ecNumber evidence="7">3.1.-.-</ecNumber>
    </submittedName>
</protein>
<dbReference type="OrthoDB" id="9801520at2"/>
<dbReference type="GO" id="GO:0016787">
    <property type="term" value="F:hydrolase activity"/>
    <property type="evidence" value="ECO:0007669"/>
    <property type="project" value="UniProtKB-KW"/>
</dbReference>
<dbReference type="EC" id="3.1.-.-" evidence="7"/>
<dbReference type="InterPro" id="IPR004603">
    <property type="entry name" value="DNA_mismatch_endonuc_vsr"/>
</dbReference>
<name>A0A0U5LQ30_9GAMM</name>
<evidence type="ECO:0000256" key="2">
    <source>
        <dbReference type="ARBA" id="ARBA00022759"/>
    </source>
</evidence>
<evidence type="ECO:0000256" key="3">
    <source>
        <dbReference type="ARBA" id="ARBA00022763"/>
    </source>
</evidence>
<keyword evidence="1" id="KW-0540">Nuclease</keyword>
<keyword evidence="5" id="KW-0234">DNA repair</keyword>
<evidence type="ECO:0000256" key="4">
    <source>
        <dbReference type="ARBA" id="ARBA00022801"/>
    </source>
</evidence>
<reference evidence="8" key="1">
    <citation type="submission" date="2015-11" db="EMBL/GenBank/DDBJ databases">
        <authorList>
            <person name="Blom J."/>
        </authorList>
    </citation>
    <scope>NUCLEOTIDE SEQUENCE [LARGE SCALE GENOMIC DNA]</scope>
</reference>
<keyword evidence="3" id="KW-0227">DNA damage</keyword>
<dbReference type="REBASE" id="137763">
    <property type="entry name" value="V.Esp595DcmP"/>
</dbReference>
<dbReference type="KEGG" id="ege:EM595_2259"/>
<dbReference type="GO" id="GO:0006298">
    <property type="term" value="P:mismatch repair"/>
    <property type="evidence" value="ECO:0007669"/>
    <property type="project" value="InterPro"/>
</dbReference>
<gene>
    <name evidence="7" type="primary">vsr</name>
    <name evidence="7" type="ORF">EM595_2259</name>
</gene>